<dbReference type="GO" id="GO:0005655">
    <property type="term" value="C:nucleolar ribonuclease P complex"/>
    <property type="evidence" value="ECO:0007669"/>
    <property type="project" value="InterPro"/>
</dbReference>
<organism evidence="3 4">
    <name type="scientific">Orbilia blumenaviensis</name>
    <dbReference type="NCBI Taxonomy" id="1796055"/>
    <lineage>
        <taxon>Eukaryota</taxon>
        <taxon>Fungi</taxon>
        <taxon>Dikarya</taxon>
        <taxon>Ascomycota</taxon>
        <taxon>Pezizomycotina</taxon>
        <taxon>Orbiliomycetes</taxon>
        <taxon>Orbiliales</taxon>
        <taxon>Orbiliaceae</taxon>
        <taxon>Orbilia</taxon>
    </lineage>
</organism>
<dbReference type="Pfam" id="PF20976">
    <property type="entry name" value="Pop8"/>
    <property type="match status" value="1"/>
</dbReference>
<feature type="region of interest" description="Disordered" evidence="1">
    <location>
        <begin position="1"/>
        <end position="51"/>
    </location>
</feature>
<evidence type="ECO:0000313" key="3">
    <source>
        <dbReference type="EMBL" id="KAK6362138.1"/>
    </source>
</evidence>
<feature type="domain" description="Ribonucleases P/MRP subunit Pop8-like" evidence="2">
    <location>
        <begin position="59"/>
        <end position="139"/>
    </location>
</feature>
<dbReference type="PANTHER" id="PTHR28173:SF1">
    <property type="entry name" value="RIBONUCLEASES P_MRP PROTEIN SUBUNIT POP8"/>
    <property type="match status" value="1"/>
</dbReference>
<dbReference type="AlphaFoldDB" id="A0AAV9VKP0"/>
<accession>A0AAV9VKP0</accession>
<proteinExistence type="predicted"/>
<dbReference type="GO" id="GO:0008033">
    <property type="term" value="P:tRNA processing"/>
    <property type="evidence" value="ECO:0007669"/>
    <property type="project" value="InterPro"/>
</dbReference>
<reference evidence="3 4" key="1">
    <citation type="submission" date="2019-10" db="EMBL/GenBank/DDBJ databases">
        <authorList>
            <person name="Palmer J.M."/>
        </authorList>
    </citation>
    <scope>NUCLEOTIDE SEQUENCE [LARGE SCALE GENOMIC DNA]</scope>
    <source>
        <strain evidence="3 4">TWF730</strain>
    </source>
</reference>
<evidence type="ECO:0000259" key="2">
    <source>
        <dbReference type="Pfam" id="PF20976"/>
    </source>
</evidence>
<dbReference type="GO" id="GO:0000171">
    <property type="term" value="F:ribonuclease MRP activity"/>
    <property type="evidence" value="ECO:0007669"/>
    <property type="project" value="TreeGrafter"/>
</dbReference>
<dbReference type="GO" id="GO:0000294">
    <property type="term" value="P:nuclear-transcribed mRNA catabolic process, RNase MRP-dependent"/>
    <property type="evidence" value="ECO:0007669"/>
    <property type="project" value="TreeGrafter"/>
</dbReference>
<protein>
    <recommendedName>
        <fullName evidence="2">Ribonucleases P/MRP subunit Pop8-like domain-containing protein</fullName>
    </recommendedName>
</protein>
<keyword evidence="4" id="KW-1185">Reference proteome</keyword>
<dbReference type="GO" id="GO:0004526">
    <property type="term" value="F:ribonuclease P activity"/>
    <property type="evidence" value="ECO:0007669"/>
    <property type="project" value="TreeGrafter"/>
</dbReference>
<gene>
    <name evidence="3" type="ORF">TWF730_005835</name>
</gene>
<dbReference type="InterPro" id="IPR020347">
    <property type="entry name" value="Pop8"/>
</dbReference>
<dbReference type="EMBL" id="JAVHNS010000002">
    <property type="protein sequence ID" value="KAK6362138.1"/>
    <property type="molecule type" value="Genomic_DNA"/>
</dbReference>
<evidence type="ECO:0000313" key="4">
    <source>
        <dbReference type="Proteomes" id="UP001373714"/>
    </source>
</evidence>
<name>A0AAV9VKP0_9PEZI</name>
<comment type="caution">
    <text evidence="3">The sequence shown here is derived from an EMBL/GenBank/DDBJ whole genome shotgun (WGS) entry which is preliminary data.</text>
</comment>
<feature type="compositionally biased region" description="Basic residues" evidence="1">
    <location>
        <begin position="35"/>
        <end position="46"/>
    </location>
</feature>
<dbReference type="GO" id="GO:0034965">
    <property type="term" value="P:intronic box C/D snoRNA processing"/>
    <property type="evidence" value="ECO:0007669"/>
    <property type="project" value="TreeGrafter"/>
</dbReference>
<dbReference type="GO" id="GO:0000172">
    <property type="term" value="C:ribonuclease MRP complex"/>
    <property type="evidence" value="ECO:0007669"/>
    <property type="project" value="InterPro"/>
</dbReference>
<sequence>MEVDSAIAGKNEEEEEKEDDRKEEKEEDEVEGQKKNKQKKKKKEKNRHHEDRFTLRKPDWQYLRLRMTFDPPHPPTYTSPSYPPDLLTWKTHLSTALNQFLGLAGTAIPIDFLHLEGPEVWVRIPRDDATRFMAGISGWGQEVDGRTVGFRVLANTEFLMGIVGGDGRDVFV</sequence>
<dbReference type="InterPro" id="IPR049128">
    <property type="entry name" value="Pop8-like_dom"/>
</dbReference>
<evidence type="ECO:0000256" key="1">
    <source>
        <dbReference type="SAM" id="MobiDB-lite"/>
    </source>
</evidence>
<dbReference type="PANTHER" id="PTHR28173">
    <property type="entry name" value="RIBONUCLEASES P/MRP PROTEIN SUBUNIT POP8"/>
    <property type="match status" value="1"/>
</dbReference>
<dbReference type="Proteomes" id="UP001373714">
    <property type="component" value="Unassembled WGS sequence"/>
</dbReference>